<organism evidence="1 2">
    <name type="scientific">Thiocapsa imhoffii</name>
    <dbReference type="NCBI Taxonomy" id="382777"/>
    <lineage>
        <taxon>Bacteria</taxon>
        <taxon>Pseudomonadati</taxon>
        <taxon>Pseudomonadota</taxon>
        <taxon>Gammaproteobacteria</taxon>
        <taxon>Chromatiales</taxon>
        <taxon>Chromatiaceae</taxon>
        <taxon>Thiocapsa</taxon>
    </lineage>
</organism>
<accession>A0A9X0WHX1</accession>
<comment type="caution">
    <text evidence="1">The sequence shown here is derived from an EMBL/GenBank/DDBJ whole genome shotgun (WGS) entry which is preliminary data.</text>
</comment>
<evidence type="ECO:0000313" key="1">
    <source>
        <dbReference type="EMBL" id="MBK1644850.1"/>
    </source>
</evidence>
<dbReference type="Gene3D" id="3.40.50.300">
    <property type="entry name" value="P-loop containing nucleotide triphosphate hydrolases"/>
    <property type="match status" value="1"/>
</dbReference>
<keyword evidence="2" id="KW-1185">Reference proteome</keyword>
<dbReference type="InterPro" id="IPR027417">
    <property type="entry name" value="P-loop_NTPase"/>
</dbReference>
<protein>
    <recommendedName>
        <fullName evidence="3">Sulfotransferase</fullName>
    </recommendedName>
</protein>
<proteinExistence type="predicted"/>
<name>A0A9X0WHX1_9GAMM</name>
<evidence type="ECO:0008006" key="3">
    <source>
        <dbReference type="Google" id="ProtNLM"/>
    </source>
</evidence>
<dbReference type="Proteomes" id="UP001138802">
    <property type="component" value="Unassembled WGS sequence"/>
</dbReference>
<gene>
    <name evidence="1" type="ORF">CKO25_09350</name>
</gene>
<sequence>MNAPDRPRMIAGSGRSGTTWVLDVIATTFQLRPIFEPLHPTAIEETKPFAWRFLPPGITVPGIEDYFRRVFAGQVSTIWTDYRVHPRSIFPHPSDLNNLQALNRLGHDWLFALRQYRSYRTWRKRDETIVKCIRSNLLLSWLVKTFDAKIVLLVRHPGAVVESKLRLAGISWDPQVMLETYRKDPYLYLLRGGLYHKLLSEDLSAAQTLTLLWCIENQTPMSEALEFGYHTVHYENLVDDGAVCWNQLAEFFELSDPMWNNELLTRPSQQASSLWRHSREGIRSHDTWMDRLSQDALNDIDSILNETNEQAYVIEQAKPKAVILPLHDPESLSDSQSYHHITQFNSDY</sequence>
<dbReference type="RefSeq" id="WP_200387662.1">
    <property type="nucleotide sequence ID" value="NZ_NRSD01000008.1"/>
</dbReference>
<reference evidence="1 2" key="1">
    <citation type="journal article" date="2020" name="Microorganisms">
        <title>Osmotic Adaptation and Compatible Solute Biosynthesis of Phototrophic Bacteria as Revealed from Genome Analyses.</title>
        <authorList>
            <person name="Imhoff J.F."/>
            <person name="Rahn T."/>
            <person name="Kunzel S."/>
            <person name="Keller A."/>
            <person name="Neulinger S.C."/>
        </authorList>
    </citation>
    <scope>NUCLEOTIDE SEQUENCE [LARGE SCALE GENOMIC DNA]</scope>
    <source>
        <strain evidence="1 2">DSM 21303</strain>
    </source>
</reference>
<dbReference type="EMBL" id="NRSD01000008">
    <property type="protein sequence ID" value="MBK1644850.1"/>
    <property type="molecule type" value="Genomic_DNA"/>
</dbReference>
<dbReference type="AlphaFoldDB" id="A0A9X0WHX1"/>
<dbReference type="SUPFAM" id="SSF52540">
    <property type="entry name" value="P-loop containing nucleoside triphosphate hydrolases"/>
    <property type="match status" value="1"/>
</dbReference>
<evidence type="ECO:0000313" key="2">
    <source>
        <dbReference type="Proteomes" id="UP001138802"/>
    </source>
</evidence>